<keyword evidence="1" id="KW-0012">Acyltransferase</keyword>
<gene>
    <name evidence="1" type="ORF">DUPY_33860</name>
</gene>
<dbReference type="PANTHER" id="PTHR23416:SF78">
    <property type="entry name" value="LIPOPOLYSACCHARIDE BIOSYNTHESIS O-ACETYL TRANSFERASE WBBJ-RELATED"/>
    <property type="match status" value="1"/>
</dbReference>
<dbReference type="Gene3D" id="2.160.10.10">
    <property type="entry name" value="Hexapeptide repeat proteins"/>
    <property type="match status" value="1"/>
</dbReference>
<protein>
    <submittedName>
        <fullName evidence="1">Putative acetyltransferase</fullName>
        <ecNumber evidence="1">2.3.1.-</ecNumber>
    </submittedName>
</protein>
<evidence type="ECO:0000313" key="2">
    <source>
        <dbReference type="Proteomes" id="UP000175989"/>
    </source>
</evidence>
<sequence>MMKLIKKIIKTMLYRPRLGKLGADSYVLLPREIKNAHLIEIGNDCHIGKSLVMEPITSHGKQKFTPRISVGNNVYIGRYCQIFCVDAITIENGCVLSEYIYMSDSAHGFAPDAGFIMEQDLESKGPIHIGKNTFIGYGVSIMPGISLGKNCVVGINSVVTRSFPDFSMIAGSPAKLIKTYCEERKDWIRVQR</sequence>
<dbReference type="EMBL" id="LROM01000093">
    <property type="protein sequence ID" value="OEZ98113.1"/>
    <property type="molecule type" value="Genomic_DNA"/>
</dbReference>
<dbReference type="AlphaFoldDB" id="A0A1E7WHM6"/>
<keyword evidence="1" id="KW-0808">Transferase</keyword>
<dbReference type="InterPro" id="IPR001451">
    <property type="entry name" value="Hexapep"/>
</dbReference>
<name>A0A1E7WHM6_9BURK</name>
<organism evidence="1 2">
    <name type="scientific">Duganella phyllosphaerae</name>
    <dbReference type="NCBI Taxonomy" id="762836"/>
    <lineage>
        <taxon>Bacteria</taxon>
        <taxon>Pseudomonadati</taxon>
        <taxon>Pseudomonadota</taxon>
        <taxon>Betaproteobacteria</taxon>
        <taxon>Burkholderiales</taxon>
        <taxon>Oxalobacteraceae</taxon>
        <taxon>Telluria group</taxon>
        <taxon>Duganella</taxon>
    </lineage>
</organism>
<keyword evidence="2" id="KW-1185">Reference proteome</keyword>
<comment type="caution">
    <text evidence="1">The sequence shown here is derived from an EMBL/GenBank/DDBJ whole genome shotgun (WGS) entry which is preliminary data.</text>
</comment>
<dbReference type="SUPFAM" id="SSF51161">
    <property type="entry name" value="Trimeric LpxA-like enzymes"/>
    <property type="match status" value="1"/>
</dbReference>
<proteinExistence type="predicted"/>
<dbReference type="Proteomes" id="UP000175989">
    <property type="component" value="Unassembled WGS sequence"/>
</dbReference>
<dbReference type="InterPro" id="IPR051159">
    <property type="entry name" value="Hexapeptide_acetyltransf"/>
</dbReference>
<dbReference type="RefSeq" id="WP_084640756.1">
    <property type="nucleotide sequence ID" value="NZ_LROM01000093.1"/>
</dbReference>
<dbReference type="PANTHER" id="PTHR23416">
    <property type="entry name" value="SIALIC ACID SYNTHASE-RELATED"/>
    <property type="match status" value="1"/>
</dbReference>
<evidence type="ECO:0000313" key="1">
    <source>
        <dbReference type="EMBL" id="OEZ98113.1"/>
    </source>
</evidence>
<dbReference type="InterPro" id="IPR011004">
    <property type="entry name" value="Trimer_LpxA-like_sf"/>
</dbReference>
<accession>A0A1E7WHM6</accession>
<reference evidence="2" key="1">
    <citation type="journal article" date="2016" name="Front. Microbiol.">
        <title>Molecular Keys to the Janthinobacterium and Duganella spp. Interaction with the Plant Pathogen Fusarium graminearum.</title>
        <authorList>
            <person name="Haack F.S."/>
            <person name="Poehlein A."/>
            <person name="Kroger C."/>
            <person name="Voigt C.A."/>
            <person name="Piepenbring M."/>
            <person name="Bode H.B."/>
            <person name="Daniel R."/>
            <person name="Schafer W."/>
            <person name="Streit W.R."/>
        </authorList>
    </citation>
    <scope>NUCLEOTIDE SEQUENCE [LARGE SCALE GENOMIC DNA]</scope>
    <source>
        <strain evidence="2">T54</strain>
    </source>
</reference>
<dbReference type="CDD" id="cd04647">
    <property type="entry name" value="LbH_MAT_like"/>
    <property type="match status" value="1"/>
</dbReference>
<dbReference type="GO" id="GO:0016746">
    <property type="term" value="F:acyltransferase activity"/>
    <property type="evidence" value="ECO:0007669"/>
    <property type="project" value="UniProtKB-KW"/>
</dbReference>
<dbReference type="EC" id="2.3.1.-" evidence="1"/>
<dbReference type="Pfam" id="PF14602">
    <property type="entry name" value="Hexapep_2"/>
    <property type="match status" value="1"/>
</dbReference>